<evidence type="ECO:0000313" key="1">
    <source>
        <dbReference type="EMBL" id="RVW70980.1"/>
    </source>
</evidence>
<reference evidence="1 2" key="1">
    <citation type="journal article" date="2018" name="PLoS Genet.">
        <title>Population sequencing reveals clonal diversity and ancestral inbreeding in the grapevine cultivar Chardonnay.</title>
        <authorList>
            <person name="Roach M.J."/>
            <person name="Johnson D.L."/>
            <person name="Bohlmann J."/>
            <person name="van Vuuren H.J."/>
            <person name="Jones S.J."/>
            <person name="Pretorius I.S."/>
            <person name="Schmidt S.A."/>
            <person name="Borneman A.R."/>
        </authorList>
    </citation>
    <scope>NUCLEOTIDE SEQUENCE [LARGE SCALE GENOMIC DNA]</scope>
    <source>
        <strain evidence="2">cv. Chardonnay</strain>
        <tissue evidence="1">Leaf</tissue>
    </source>
</reference>
<name>A0A438GFK9_VITVI</name>
<dbReference type="EMBL" id="QGNW01000450">
    <property type="protein sequence ID" value="RVW70980.1"/>
    <property type="molecule type" value="Genomic_DNA"/>
</dbReference>
<protein>
    <submittedName>
        <fullName evidence="1">Uncharacterized protein</fullName>
    </submittedName>
</protein>
<gene>
    <name evidence="1" type="ORF">CK203_050596</name>
</gene>
<comment type="caution">
    <text evidence="1">The sequence shown here is derived from an EMBL/GenBank/DDBJ whole genome shotgun (WGS) entry which is preliminary data.</text>
</comment>
<sequence length="354" mass="37711">MERGVRGSSSGRVDPSCLLLDGLDRSGSLAFLSAPLLDACPATKTCWVAACTSSSSIEYLLARRNKSSIVVGGFLVSDSKNGVPGQMLRLKICRTASMLVLMFCFCRAEHKFCPTKASDRKAWRACRPSLLLMEPTGGWFGRFLPACCTAWYGGTFYTIRVTIGSGCGGTFRAIGVTIGSGFQGLLLLSQGILTLGQALSLLPGLLNAVDGEAPLMKPGCATPHFLLLIFCLLEESLQLSLACQLSSLNGLAPFRVIFLSLADEWLLEGVVIYVVVPAKDIRTGCLDTPSDGFVSHVVAGPSSPYGRLSEIVESDLPSFLSFHSAGDGMWAVAGCRDDVVRFAYLVNDPDNISG</sequence>
<evidence type="ECO:0000313" key="2">
    <source>
        <dbReference type="Proteomes" id="UP000288805"/>
    </source>
</evidence>
<proteinExistence type="predicted"/>
<dbReference type="AlphaFoldDB" id="A0A438GFK9"/>
<organism evidence="1 2">
    <name type="scientific">Vitis vinifera</name>
    <name type="common">Grape</name>
    <dbReference type="NCBI Taxonomy" id="29760"/>
    <lineage>
        <taxon>Eukaryota</taxon>
        <taxon>Viridiplantae</taxon>
        <taxon>Streptophyta</taxon>
        <taxon>Embryophyta</taxon>
        <taxon>Tracheophyta</taxon>
        <taxon>Spermatophyta</taxon>
        <taxon>Magnoliopsida</taxon>
        <taxon>eudicotyledons</taxon>
        <taxon>Gunneridae</taxon>
        <taxon>Pentapetalae</taxon>
        <taxon>rosids</taxon>
        <taxon>Vitales</taxon>
        <taxon>Vitaceae</taxon>
        <taxon>Viteae</taxon>
        <taxon>Vitis</taxon>
    </lineage>
</organism>
<accession>A0A438GFK9</accession>
<dbReference type="Proteomes" id="UP000288805">
    <property type="component" value="Unassembled WGS sequence"/>
</dbReference>